<dbReference type="HOGENOM" id="CLU_091705_2_0_5"/>
<feature type="domain" description="Type II secretion system protein GspG C-terminal" evidence="12">
    <location>
        <begin position="49"/>
        <end position="152"/>
    </location>
</feature>
<comment type="subcellular location">
    <subcellularLocation>
        <location evidence="1">Cell inner membrane</location>
        <topology evidence="1">Single-pass membrane protein</topology>
    </subcellularLocation>
</comment>
<dbReference type="InterPro" id="IPR012902">
    <property type="entry name" value="N_methyl_site"/>
</dbReference>
<evidence type="ECO:0000313" key="14">
    <source>
        <dbReference type="Proteomes" id="UP000000321"/>
    </source>
</evidence>
<evidence type="ECO:0000256" key="1">
    <source>
        <dbReference type="ARBA" id="ARBA00004377"/>
    </source>
</evidence>
<comment type="caution">
    <text evidence="13">The sequence shown here is derived from an EMBL/GenBank/DDBJ whole genome shotgun (WGS) entry which is preliminary data.</text>
</comment>
<keyword evidence="4" id="KW-1003">Cell membrane</keyword>
<dbReference type="Pfam" id="PF08334">
    <property type="entry name" value="T2SSG"/>
    <property type="match status" value="1"/>
</dbReference>
<keyword evidence="9 11" id="KW-0472">Membrane</keyword>
<evidence type="ECO:0000256" key="9">
    <source>
        <dbReference type="ARBA" id="ARBA00023136"/>
    </source>
</evidence>
<evidence type="ECO:0000313" key="13">
    <source>
        <dbReference type="EMBL" id="EAS51317.1"/>
    </source>
</evidence>
<dbReference type="BioCyc" id="AURANTIMONAS:SI859A1_02132-MONOMER"/>
<dbReference type="InterPro" id="IPR000983">
    <property type="entry name" value="Bac_GSPG_pilin"/>
</dbReference>
<evidence type="ECO:0000256" key="3">
    <source>
        <dbReference type="ARBA" id="ARBA00020042"/>
    </source>
</evidence>
<keyword evidence="6" id="KW-0997">Cell inner membrane</keyword>
<keyword evidence="7 11" id="KW-0812">Transmembrane</keyword>
<dbReference type="AlphaFoldDB" id="Q1YMR4"/>
<dbReference type="PANTHER" id="PTHR30093:SF45">
    <property type="entry name" value="TYPE II SECRETION SYSTEM CORE PROTEIN G"/>
    <property type="match status" value="1"/>
</dbReference>
<keyword evidence="5" id="KW-0488">Methylation</keyword>
<evidence type="ECO:0000256" key="4">
    <source>
        <dbReference type="ARBA" id="ARBA00022475"/>
    </source>
</evidence>
<dbReference type="GO" id="GO:0015628">
    <property type="term" value="P:protein secretion by the type II secretion system"/>
    <property type="evidence" value="ECO:0007669"/>
    <property type="project" value="InterPro"/>
</dbReference>
<dbReference type="GO" id="GO:0015627">
    <property type="term" value="C:type II protein secretion system complex"/>
    <property type="evidence" value="ECO:0007669"/>
    <property type="project" value="InterPro"/>
</dbReference>
<evidence type="ECO:0000256" key="7">
    <source>
        <dbReference type="ARBA" id="ARBA00022692"/>
    </source>
</evidence>
<dbReference type="NCBIfam" id="TIGR02532">
    <property type="entry name" value="IV_pilin_GFxxxE"/>
    <property type="match status" value="1"/>
</dbReference>
<feature type="transmembrane region" description="Helical" evidence="11">
    <location>
        <begin position="26"/>
        <end position="46"/>
    </location>
</feature>
<dbReference type="InterPro" id="IPR010054">
    <property type="entry name" value="Type2_sec_GspG"/>
</dbReference>
<evidence type="ECO:0000256" key="6">
    <source>
        <dbReference type="ARBA" id="ARBA00022519"/>
    </source>
</evidence>
<gene>
    <name evidence="13" type="ORF">SI859A1_02132</name>
</gene>
<proteinExistence type="inferred from homology"/>
<evidence type="ECO:0000256" key="8">
    <source>
        <dbReference type="ARBA" id="ARBA00022989"/>
    </source>
</evidence>
<dbReference type="PROSITE" id="PS00409">
    <property type="entry name" value="PROKAR_NTER_METHYL"/>
    <property type="match status" value="1"/>
</dbReference>
<comment type="similarity">
    <text evidence="2">Belongs to the GSP G family.</text>
</comment>
<organism evidence="13 14">
    <name type="scientific">Aurantimonas manganoxydans (strain ATCC BAA-1229 / DSM 21871 / SI85-9A1)</name>
    <dbReference type="NCBI Taxonomy" id="287752"/>
    <lineage>
        <taxon>Bacteria</taxon>
        <taxon>Pseudomonadati</taxon>
        <taxon>Pseudomonadota</taxon>
        <taxon>Alphaproteobacteria</taxon>
        <taxon>Hyphomicrobiales</taxon>
        <taxon>Aurantimonadaceae</taxon>
        <taxon>Aurantimonas</taxon>
    </lineage>
</organism>
<dbReference type="OrthoDB" id="9795612at2"/>
<evidence type="ECO:0000256" key="2">
    <source>
        <dbReference type="ARBA" id="ARBA00009984"/>
    </source>
</evidence>
<dbReference type="RefSeq" id="WP_009209959.1">
    <property type="nucleotide sequence ID" value="NZ_BBWP01000021.1"/>
</dbReference>
<dbReference type="EMBL" id="AAPJ01000001">
    <property type="protein sequence ID" value="EAS51317.1"/>
    <property type="molecule type" value="Genomic_DNA"/>
</dbReference>
<evidence type="ECO:0000256" key="5">
    <source>
        <dbReference type="ARBA" id="ARBA00022481"/>
    </source>
</evidence>
<sequence length="154" mass="16823">MIQPYETSHRQRPKADYSHPRDRDGGFTLVELLVVLVILSLVMGLVGPRVLSYLGDARAKTAQMQIESLSSALDLFFLDIGRYPTEREGLAALVEPSSIPGWNGPYVQQGRVPVDPWGKPYQYRSTATGTKFDIRSLGPEGSGGGSGTIDITSR</sequence>
<dbReference type="PANTHER" id="PTHR30093">
    <property type="entry name" value="GENERAL SECRETION PATHWAY PROTEIN G"/>
    <property type="match status" value="1"/>
</dbReference>
<name>Q1YMR4_AURMS</name>
<evidence type="ECO:0000259" key="12">
    <source>
        <dbReference type="Pfam" id="PF08334"/>
    </source>
</evidence>
<keyword evidence="8 11" id="KW-1133">Transmembrane helix</keyword>
<feature type="region of interest" description="Disordered" evidence="10">
    <location>
        <begin position="134"/>
        <end position="154"/>
    </location>
</feature>
<dbReference type="Proteomes" id="UP000000321">
    <property type="component" value="Unassembled WGS sequence"/>
</dbReference>
<dbReference type="GO" id="GO:0005886">
    <property type="term" value="C:plasma membrane"/>
    <property type="evidence" value="ECO:0007669"/>
    <property type="project" value="UniProtKB-SubCell"/>
</dbReference>
<protein>
    <recommendedName>
        <fullName evidence="3">Type II secretion system core protein G</fullName>
    </recommendedName>
</protein>
<evidence type="ECO:0000256" key="10">
    <source>
        <dbReference type="SAM" id="MobiDB-lite"/>
    </source>
</evidence>
<accession>Q1YMR4</accession>
<dbReference type="Gene3D" id="3.30.700.10">
    <property type="entry name" value="Glycoprotein, Type 4 Pilin"/>
    <property type="match status" value="1"/>
</dbReference>
<dbReference type="NCBIfam" id="TIGR01710">
    <property type="entry name" value="typeII_sec_gspG"/>
    <property type="match status" value="1"/>
</dbReference>
<keyword evidence="14" id="KW-1185">Reference proteome</keyword>
<dbReference type="InterPro" id="IPR045584">
    <property type="entry name" value="Pilin-like"/>
</dbReference>
<reference evidence="13 14" key="1">
    <citation type="journal article" date="2008" name="Appl. Environ. Microbiol.">
        <title>Genomic insights into Mn(II) oxidation by the marine alphaproteobacterium Aurantimonas sp. strain SI85-9A1.</title>
        <authorList>
            <person name="Dick G.J."/>
            <person name="Podell S."/>
            <person name="Johnson H.A."/>
            <person name="Rivera-Espinoza Y."/>
            <person name="Bernier-Latmani R."/>
            <person name="McCarthy J.K."/>
            <person name="Torpey J.W."/>
            <person name="Clement B.G."/>
            <person name="Gaasterland T."/>
            <person name="Tebo B.M."/>
        </authorList>
    </citation>
    <scope>NUCLEOTIDE SEQUENCE [LARGE SCALE GENOMIC DNA]</scope>
    <source>
        <strain evidence="13 14">SI85-9A1</strain>
    </source>
</reference>
<evidence type="ECO:0000256" key="11">
    <source>
        <dbReference type="SAM" id="Phobius"/>
    </source>
</evidence>
<dbReference type="SUPFAM" id="SSF54523">
    <property type="entry name" value="Pili subunits"/>
    <property type="match status" value="1"/>
</dbReference>
<feature type="compositionally biased region" description="Basic and acidic residues" evidence="10">
    <location>
        <begin position="7"/>
        <end position="20"/>
    </location>
</feature>
<feature type="region of interest" description="Disordered" evidence="10">
    <location>
        <begin position="1"/>
        <end position="20"/>
    </location>
</feature>
<dbReference type="PRINTS" id="PR00813">
    <property type="entry name" value="BCTERIALGSPG"/>
</dbReference>
<dbReference type="InterPro" id="IPR013545">
    <property type="entry name" value="T2SS_protein-GspG_C"/>
</dbReference>
<dbReference type="Pfam" id="PF07963">
    <property type="entry name" value="N_methyl"/>
    <property type="match status" value="1"/>
</dbReference>